<organism evidence="1 2">
    <name type="scientific">Phytophthora ramorum</name>
    <name type="common">Sudden oak death agent</name>
    <dbReference type="NCBI Taxonomy" id="164328"/>
    <lineage>
        <taxon>Eukaryota</taxon>
        <taxon>Sar</taxon>
        <taxon>Stramenopiles</taxon>
        <taxon>Oomycota</taxon>
        <taxon>Peronosporomycetes</taxon>
        <taxon>Peronosporales</taxon>
        <taxon>Peronosporaceae</taxon>
        <taxon>Phytophthora</taxon>
    </lineage>
</organism>
<protein>
    <submittedName>
        <fullName evidence="1">Uncharacterized protein</fullName>
    </submittedName>
</protein>
<keyword evidence="2" id="KW-1185">Reference proteome</keyword>
<dbReference type="InParanoid" id="H3GXC8"/>
<dbReference type="Gene3D" id="3.30.1370.70">
    <property type="entry name" value="Scaffold protein Nfu/NifU, N-terminal domain"/>
    <property type="match status" value="1"/>
</dbReference>
<name>H3GXC8_PHYRM</name>
<dbReference type="HOGENOM" id="CLU_1819652_0_0_1"/>
<dbReference type="STRING" id="164328.H3GXC8"/>
<evidence type="ECO:0000313" key="1">
    <source>
        <dbReference type="EnsemblProtists" id="Phyra82234"/>
    </source>
</evidence>
<sequence length="142" mass="16380">MFSRSRSRQLLRSMFIQTEPTLNPLSVKFFPGHAVLDDRFTTGVSLCSRGNNVRLLRRGPEQHGGVELAREMVSTTHAKKLVWRDVDSEEGYDLPAVKQLDKQDEELSVTGMALDYMVSMGEIKRLLLRIRIYICRPTARWR</sequence>
<dbReference type="EMBL" id="DS566066">
    <property type="status" value="NOT_ANNOTATED_CDS"/>
    <property type="molecule type" value="Genomic_DNA"/>
</dbReference>
<reference evidence="2" key="1">
    <citation type="journal article" date="2006" name="Science">
        <title>Phytophthora genome sequences uncover evolutionary origins and mechanisms of pathogenesis.</title>
        <authorList>
            <person name="Tyler B.M."/>
            <person name="Tripathy S."/>
            <person name="Zhang X."/>
            <person name="Dehal P."/>
            <person name="Jiang R.H."/>
            <person name="Aerts A."/>
            <person name="Arredondo F.D."/>
            <person name="Baxter L."/>
            <person name="Bensasson D."/>
            <person name="Beynon J.L."/>
            <person name="Chapman J."/>
            <person name="Damasceno C.M."/>
            <person name="Dorrance A.E."/>
            <person name="Dou D."/>
            <person name="Dickerman A.W."/>
            <person name="Dubchak I.L."/>
            <person name="Garbelotto M."/>
            <person name="Gijzen M."/>
            <person name="Gordon S.G."/>
            <person name="Govers F."/>
            <person name="Grunwald N.J."/>
            <person name="Huang W."/>
            <person name="Ivors K.L."/>
            <person name="Jones R.W."/>
            <person name="Kamoun S."/>
            <person name="Krampis K."/>
            <person name="Lamour K.H."/>
            <person name="Lee M.K."/>
            <person name="McDonald W.H."/>
            <person name="Medina M."/>
            <person name="Meijer H.J."/>
            <person name="Nordberg E.K."/>
            <person name="Maclean D.J."/>
            <person name="Ospina-Giraldo M.D."/>
            <person name="Morris P.F."/>
            <person name="Phuntumart V."/>
            <person name="Putnam N.H."/>
            <person name="Rash S."/>
            <person name="Rose J.K."/>
            <person name="Sakihama Y."/>
            <person name="Salamov A.A."/>
            <person name="Savidor A."/>
            <person name="Scheuring C.F."/>
            <person name="Smith B.M."/>
            <person name="Sobral B.W."/>
            <person name="Terry A."/>
            <person name="Torto-Alalibo T.A."/>
            <person name="Win J."/>
            <person name="Xu Z."/>
            <person name="Zhang H."/>
            <person name="Grigoriev I.V."/>
            <person name="Rokhsar D.S."/>
            <person name="Boore J.L."/>
        </authorList>
    </citation>
    <scope>NUCLEOTIDE SEQUENCE [LARGE SCALE GENOMIC DNA]</scope>
    <source>
        <strain evidence="2">Pr102</strain>
    </source>
</reference>
<proteinExistence type="predicted"/>
<reference evidence="1" key="2">
    <citation type="submission" date="2015-06" db="UniProtKB">
        <authorList>
            <consortium name="EnsemblProtists"/>
        </authorList>
    </citation>
    <scope>IDENTIFICATION</scope>
    <source>
        <strain evidence="1">Pr102</strain>
    </source>
</reference>
<dbReference type="InterPro" id="IPR036498">
    <property type="entry name" value="Nfu/NifU_N_sf"/>
</dbReference>
<dbReference type="EnsemblProtists" id="Phyra82234">
    <property type="protein sequence ID" value="Phyra82234"/>
    <property type="gene ID" value="Phyra82234"/>
</dbReference>
<dbReference type="Proteomes" id="UP000005238">
    <property type="component" value="Unassembled WGS sequence"/>
</dbReference>
<evidence type="ECO:0000313" key="2">
    <source>
        <dbReference type="Proteomes" id="UP000005238"/>
    </source>
</evidence>
<dbReference type="AlphaFoldDB" id="H3GXC8"/>
<accession>H3GXC8</accession>